<feature type="non-terminal residue" evidence="1">
    <location>
        <position position="1"/>
    </location>
</feature>
<dbReference type="EMBL" id="BARU01011100">
    <property type="protein sequence ID" value="GAH41176.1"/>
    <property type="molecule type" value="Genomic_DNA"/>
</dbReference>
<organism evidence="1">
    <name type="scientific">marine sediment metagenome</name>
    <dbReference type="NCBI Taxonomy" id="412755"/>
    <lineage>
        <taxon>unclassified sequences</taxon>
        <taxon>metagenomes</taxon>
        <taxon>ecological metagenomes</taxon>
    </lineage>
</organism>
<evidence type="ECO:0000313" key="1">
    <source>
        <dbReference type="EMBL" id="GAH41176.1"/>
    </source>
</evidence>
<protein>
    <submittedName>
        <fullName evidence="1">Uncharacterized protein</fullName>
    </submittedName>
</protein>
<accession>X1F6B2</accession>
<dbReference type="AlphaFoldDB" id="X1F6B2"/>
<reference evidence="1" key="1">
    <citation type="journal article" date="2014" name="Front. Microbiol.">
        <title>High frequency of phylogenetically diverse reductive dehalogenase-homologous genes in deep subseafloor sedimentary metagenomes.</title>
        <authorList>
            <person name="Kawai M."/>
            <person name="Futagami T."/>
            <person name="Toyoda A."/>
            <person name="Takaki Y."/>
            <person name="Nishi S."/>
            <person name="Hori S."/>
            <person name="Arai W."/>
            <person name="Tsubouchi T."/>
            <person name="Morono Y."/>
            <person name="Uchiyama I."/>
            <person name="Ito T."/>
            <person name="Fujiyama A."/>
            <person name="Inagaki F."/>
            <person name="Takami H."/>
        </authorList>
    </citation>
    <scope>NUCLEOTIDE SEQUENCE</scope>
    <source>
        <strain evidence="1">Expedition CK06-06</strain>
    </source>
</reference>
<sequence length="62" mass="6719">SITPRAKKLSPQLGANLIFLLPVAKTVECESKMAQKRAFQSNKANGHARARYCYAVLGGKEG</sequence>
<gene>
    <name evidence="1" type="ORF">S03H2_20941</name>
</gene>
<proteinExistence type="predicted"/>
<name>X1F6B2_9ZZZZ</name>
<comment type="caution">
    <text evidence="1">The sequence shown here is derived from an EMBL/GenBank/DDBJ whole genome shotgun (WGS) entry which is preliminary data.</text>
</comment>